<protein>
    <submittedName>
        <fullName evidence="2">Methyltransferase TRM13 family protein</fullName>
    </submittedName>
</protein>
<reference evidence="2 3" key="1">
    <citation type="submission" date="2014-03" db="EMBL/GenBank/DDBJ databases">
        <title>Genome sequence of Clostridium litorale W6, DSM 5388.</title>
        <authorList>
            <person name="Poehlein A."/>
            <person name="Jagirdar A."/>
            <person name="Khonsari B."/>
            <person name="Chibani C.M."/>
            <person name="Gutierrez Gutierrez D.A."/>
            <person name="Davydova E."/>
            <person name="Alghaithi H.S."/>
            <person name="Nair K.P."/>
            <person name="Dhamotharan K."/>
            <person name="Chandran L."/>
            <person name="G W."/>
            <person name="Daniel R."/>
        </authorList>
    </citation>
    <scope>NUCLEOTIDE SEQUENCE [LARGE SCALE GENOMIC DNA]</scope>
    <source>
        <strain evidence="2 3">W6</strain>
    </source>
</reference>
<dbReference type="OrthoDB" id="5502211at2"/>
<dbReference type="EMBL" id="JJMM01000010">
    <property type="protein sequence ID" value="KDR95664.1"/>
    <property type="molecule type" value="Genomic_DNA"/>
</dbReference>
<dbReference type="Proteomes" id="UP000027946">
    <property type="component" value="Unassembled WGS sequence"/>
</dbReference>
<organism evidence="2 3">
    <name type="scientific">Peptoclostridium litorale DSM 5388</name>
    <dbReference type="NCBI Taxonomy" id="1121324"/>
    <lineage>
        <taxon>Bacteria</taxon>
        <taxon>Bacillati</taxon>
        <taxon>Bacillota</taxon>
        <taxon>Clostridia</taxon>
        <taxon>Peptostreptococcales</taxon>
        <taxon>Peptoclostridiaceae</taxon>
        <taxon>Peptoclostridium</taxon>
    </lineage>
</organism>
<evidence type="ECO:0000313" key="3">
    <source>
        <dbReference type="Proteomes" id="UP000027946"/>
    </source>
</evidence>
<dbReference type="eggNOG" id="COG0500">
    <property type="taxonomic scope" value="Bacteria"/>
</dbReference>
<evidence type="ECO:0000259" key="1">
    <source>
        <dbReference type="Pfam" id="PF13679"/>
    </source>
</evidence>
<proteinExistence type="predicted"/>
<dbReference type="InterPro" id="IPR029063">
    <property type="entry name" value="SAM-dependent_MTases_sf"/>
</dbReference>
<dbReference type="Gene3D" id="3.40.50.150">
    <property type="entry name" value="Vaccinia Virus protein VP39"/>
    <property type="match status" value="1"/>
</dbReference>
<keyword evidence="2" id="KW-0489">Methyltransferase</keyword>
<dbReference type="GO" id="GO:0005737">
    <property type="term" value="C:cytoplasm"/>
    <property type="evidence" value="ECO:0007669"/>
    <property type="project" value="TreeGrafter"/>
</dbReference>
<dbReference type="CDD" id="cd02440">
    <property type="entry name" value="AdoMet_MTases"/>
    <property type="match status" value="1"/>
</dbReference>
<sequence>MKKQNLTKLEFLVTGLKQRNIENENFFMGMNINFKSGRKDFPAQVVYKKEEYQLRYKGRKDSLDFDGICSLIVKEAAEYDSLTIEYVERGTIIMIDADNKGVNIKYADNIDQKEPAFEKYNTSQLKNREYLIKVGPASKLLKEIGILTADGKLKNDKIRKYNQIDHFVELVDGIIKDMMHKDSITVVDCACGKSYLSFVLNYYIKDVLKKNCHFIGIDNAQGVIDSSRKMAKSLGYNNMEFVNEDLASYEPEVHADIVMSLHACDIATDMAIALGIRAKADAIVAVPCCHKELLDQYSFEEMAPVLKHGVFKARFADLLTDGLRSALLEGYGYDVSAIEYISPLDTPKNLMIRAIKKEDGEQNLESYNSLKRMFKVDPIIDKLVY</sequence>
<name>A0A069RF61_PEPLI</name>
<dbReference type="InterPro" id="IPR025714">
    <property type="entry name" value="Methyltranfer_dom"/>
</dbReference>
<dbReference type="PANTHER" id="PTHR13369">
    <property type="match status" value="1"/>
</dbReference>
<gene>
    <name evidence="2" type="ORF">CLIT_10c03910</name>
</gene>
<dbReference type="RefSeq" id="WP_038264081.1">
    <property type="nucleotide sequence ID" value="NZ_FSRH01000006.1"/>
</dbReference>
<dbReference type="Pfam" id="PF13679">
    <property type="entry name" value="Methyltransf_32"/>
    <property type="match status" value="1"/>
</dbReference>
<dbReference type="GO" id="GO:0008168">
    <property type="term" value="F:methyltransferase activity"/>
    <property type="evidence" value="ECO:0007669"/>
    <property type="project" value="UniProtKB-KW"/>
</dbReference>
<comment type="caution">
    <text evidence="2">The sequence shown here is derived from an EMBL/GenBank/DDBJ whole genome shotgun (WGS) entry which is preliminary data.</text>
</comment>
<dbReference type="PANTHER" id="PTHR13369:SF3">
    <property type="entry name" value="METHYLTRANSFERASE DOMAIN-CONTAINING PROTEIN"/>
    <property type="match status" value="1"/>
</dbReference>
<accession>A0A069RF61</accession>
<feature type="domain" description="Methyltransferase" evidence="1">
    <location>
        <begin position="159"/>
        <end position="294"/>
    </location>
</feature>
<keyword evidence="2" id="KW-0808">Transferase</keyword>
<dbReference type="SUPFAM" id="SSF53335">
    <property type="entry name" value="S-adenosyl-L-methionine-dependent methyltransferases"/>
    <property type="match status" value="1"/>
</dbReference>
<dbReference type="STRING" id="1121324.CLIT_10c03910"/>
<dbReference type="GO" id="GO:0032259">
    <property type="term" value="P:methylation"/>
    <property type="evidence" value="ECO:0007669"/>
    <property type="project" value="UniProtKB-KW"/>
</dbReference>
<dbReference type="AlphaFoldDB" id="A0A069RF61"/>
<evidence type="ECO:0000313" key="2">
    <source>
        <dbReference type="EMBL" id="KDR95664.1"/>
    </source>
</evidence>
<keyword evidence="3" id="KW-1185">Reference proteome</keyword>